<evidence type="ECO:0000259" key="4">
    <source>
        <dbReference type="SMART" id="SM00331"/>
    </source>
</evidence>
<dbReference type="InterPro" id="IPR052016">
    <property type="entry name" value="Bact_Sigma-Reg"/>
</dbReference>
<proteinExistence type="predicted"/>
<dbReference type="PANTHER" id="PTHR43156">
    <property type="entry name" value="STAGE II SPORULATION PROTEIN E-RELATED"/>
    <property type="match status" value="1"/>
</dbReference>
<feature type="transmembrane region" description="Helical" evidence="3">
    <location>
        <begin position="92"/>
        <end position="110"/>
    </location>
</feature>
<keyword evidence="1 5" id="KW-0378">Hydrolase</keyword>
<dbReference type="InterPro" id="IPR036457">
    <property type="entry name" value="PPM-type-like_dom_sf"/>
</dbReference>
<keyword evidence="3" id="KW-0812">Transmembrane</keyword>
<feature type="region of interest" description="Disordered" evidence="2">
    <location>
        <begin position="228"/>
        <end position="249"/>
    </location>
</feature>
<protein>
    <submittedName>
        <fullName evidence="5">PP2C family protein-serine/threonine phosphatase</fullName>
        <ecNumber evidence="5">3.1.3.16</ecNumber>
    </submittedName>
</protein>
<feature type="transmembrane region" description="Helical" evidence="3">
    <location>
        <begin position="48"/>
        <end position="80"/>
    </location>
</feature>
<dbReference type="EC" id="3.1.3.16" evidence="5"/>
<dbReference type="PANTHER" id="PTHR43156:SF2">
    <property type="entry name" value="STAGE II SPORULATION PROTEIN E"/>
    <property type="match status" value="1"/>
</dbReference>
<dbReference type="GO" id="GO:0004722">
    <property type="term" value="F:protein serine/threonine phosphatase activity"/>
    <property type="evidence" value="ECO:0007669"/>
    <property type="project" value="UniProtKB-EC"/>
</dbReference>
<sequence>MEPTGATGQSRVSWLPRSPAARLAVPMALVALLLGIDEAGGPQLRIGGLMVAVPALAAAFLWPRAVMVLVLFTLACIVLAAQNNDQIGTESFYVVLATVVLIGAGAVAAARIRQRRERQLAQVRWVAAVIQQVVLRPLPARLGPLSLASMYLAAQEEAAIGGDLYGVAALDDGAARLIVGDVQGKGLGAVEVAGLLLGAFRRASRRRVPLGELPRCLDADLRSDLSDLAGAASPAPGREATAGSAVAAPDRGPTALEGFVTAVMVEVPAGGSPLRLVNCGHPPPLLLRRGSVLALGPATPGLPLGLGDLGPDPEATSSHDLEVGDIVLLYTDGVIETRDASGAFYPLALRLPELAADSLEDLLFAVRADLERHAATRLGDDVAMVAFQRMV</sequence>
<keyword evidence="3" id="KW-0472">Membrane</keyword>
<keyword evidence="6" id="KW-1185">Reference proteome</keyword>
<evidence type="ECO:0000313" key="6">
    <source>
        <dbReference type="Proteomes" id="UP001344658"/>
    </source>
</evidence>
<reference evidence="5 6" key="1">
    <citation type="submission" date="2023-12" db="EMBL/GenBank/DDBJ databases">
        <title>Streptomyces sp. V4-01.</title>
        <authorList>
            <person name="Somphong A."/>
            <person name="Phongsopitanun W."/>
        </authorList>
    </citation>
    <scope>NUCLEOTIDE SEQUENCE [LARGE SCALE GENOMIC DNA]</scope>
    <source>
        <strain evidence="5 6">V4-01</strain>
    </source>
</reference>
<comment type="caution">
    <text evidence="5">The sequence shown here is derived from an EMBL/GenBank/DDBJ whole genome shotgun (WGS) entry which is preliminary data.</text>
</comment>
<keyword evidence="3" id="KW-1133">Transmembrane helix</keyword>
<evidence type="ECO:0000256" key="3">
    <source>
        <dbReference type="SAM" id="Phobius"/>
    </source>
</evidence>
<dbReference type="SMART" id="SM00331">
    <property type="entry name" value="PP2C_SIG"/>
    <property type="match status" value="1"/>
</dbReference>
<dbReference type="EMBL" id="JAZEWV010000006">
    <property type="protein sequence ID" value="MEE4542426.1"/>
    <property type="molecule type" value="Genomic_DNA"/>
</dbReference>
<accession>A0ABU7P9E3</accession>
<feature type="domain" description="PPM-type phosphatase" evidence="4">
    <location>
        <begin position="145"/>
        <end position="389"/>
    </location>
</feature>
<dbReference type="Gene3D" id="3.60.40.10">
    <property type="entry name" value="PPM-type phosphatase domain"/>
    <property type="match status" value="1"/>
</dbReference>
<evidence type="ECO:0000256" key="1">
    <source>
        <dbReference type="ARBA" id="ARBA00022801"/>
    </source>
</evidence>
<name>A0ABU7P9E3_9ACTN</name>
<dbReference type="Proteomes" id="UP001344658">
    <property type="component" value="Unassembled WGS sequence"/>
</dbReference>
<dbReference type="RefSeq" id="WP_330794355.1">
    <property type="nucleotide sequence ID" value="NZ_JAZEWV010000006.1"/>
</dbReference>
<dbReference type="SUPFAM" id="SSF81606">
    <property type="entry name" value="PP2C-like"/>
    <property type="match status" value="1"/>
</dbReference>
<gene>
    <name evidence="5" type="ORF">V2S66_10685</name>
</gene>
<organism evidence="5 6">
    <name type="scientific">Actinacidiphila polyblastidii</name>
    <dbReference type="NCBI Taxonomy" id="3110430"/>
    <lineage>
        <taxon>Bacteria</taxon>
        <taxon>Bacillati</taxon>
        <taxon>Actinomycetota</taxon>
        <taxon>Actinomycetes</taxon>
        <taxon>Kitasatosporales</taxon>
        <taxon>Streptomycetaceae</taxon>
        <taxon>Actinacidiphila</taxon>
    </lineage>
</organism>
<evidence type="ECO:0000313" key="5">
    <source>
        <dbReference type="EMBL" id="MEE4542426.1"/>
    </source>
</evidence>
<dbReference type="InterPro" id="IPR001932">
    <property type="entry name" value="PPM-type_phosphatase-like_dom"/>
</dbReference>
<evidence type="ECO:0000256" key="2">
    <source>
        <dbReference type="SAM" id="MobiDB-lite"/>
    </source>
</evidence>
<dbReference type="Pfam" id="PF07228">
    <property type="entry name" value="SpoIIE"/>
    <property type="match status" value="1"/>
</dbReference>